<dbReference type="Proteomes" id="UP001589833">
    <property type="component" value="Unassembled WGS sequence"/>
</dbReference>
<name>A0ABV6NK45_9BACI</name>
<dbReference type="InterPro" id="IPR058890">
    <property type="entry name" value="YwtC-like"/>
</dbReference>
<accession>A0ABV6NK45</accession>
<dbReference type="EMBL" id="JBHLTR010000054">
    <property type="protein sequence ID" value="MFC0561036.1"/>
    <property type="molecule type" value="Genomic_DNA"/>
</dbReference>
<organism evidence="1 2">
    <name type="scientific">Halalkalibacter alkalisediminis</name>
    <dbReference type="NCBI Taxonomy" id="935616"/>
    <lineage>
        <taxon>Bacteria</taxon>
        <taxon>Bacillati</taxon>
        <taxon>Bacillota</taxon>
        <taxon>Bacilli</taxon>
        <taxon>Bacillales</taxon>
        <taxon>Bacillaceae</taxon>
        <taxon>Halalkalibacter</taxon>
    </lineage>
</organism>
<evidence type="ECO:0000313" key="2">
    <source>
        <dbReference type="Proteomes" id="UP001589833"/>
    </source>
</evidence>
<keyword evidence="2" id="KW-1185">Reference proteome</keyword>
<proteinExistence type="predicted"/>
<reference evidence="1 2" key="1">
    <citation type="submission" date="2024-09" db="EMBL/GenBank/DDBJ databases">
        <authorList>
            <person name="Sun Q."/>
            <person name="Mori K."/>
        </authorList>
    </citation>
    <scope>NUCLEOTIDE SEQUENCE [LARGE SCALE GENOMIC DNA]</scope>
    <source>
        <strain evidence="1 2">NCAIM B.02301</strain>
    </source>
</reference>
<comment type="caution">
    <text evidence="1">The sequence shown here is derived from an EMBL/GenBank/DDBJ whole genome shotgun (WGS) entry which is preliminary data.</text>
</comment>
<gene>
    <name evidence="1" type="ORF">ACFFH4_19000</name>
</gene>
<evidence type="ECO:0000313" key="1">
    <source>
        <dbReference type="EMBL" id="MFC0561036.1"/>
    </source>
</evidence>
<protein>
    <recommendedName>
        <fullName evidence="3">Secreted protein</fullName>
    </recommendedName>
</protein>
<evidence type="ECO:0008006" key="3">
    <source>
        <dbReference type="Google" id="ProtNLM"/>
    </source>
</evidence>
<dbReference type="Pfam" id="PF26359">
    <property type="entry name" value="YwtC"/>
    <property type="match status" value="1"/>
</dbReference>
<sequence>MKKIISFIGPFIFLATILIGMNSFKHVNTLNIVEETIIEEHLSKFEEKKKLETELAEQIISSINKQTWDEQ</sequence>
<dbReference type="RefSeq" id="WP_273842278.1">
    <property type="nucleotide sequence ID" value="NZ_JAQQWT010000005.1"/>
</dbReference>